<dbReference type="InterPro" id="IPR003838">
    <property type="entry name" value="ABC3_permease_C"/>
</dbReference>
<protein>
    <submittedName>
        <fullName evidence="10">ABC transporter permease</fullName>
    </submittedName>
</protein>
<evidence type="ECO:0000256" key="7">
    <source>
        <dbReference type="SAM" id="Phobius"/>
    </source>
</evidence>
<evidence type="ECO:0000259" key="8">
    <source>
        <dbReference type="Pfam" id="PF02687"/>
    </source>
</evidence>
<reference evidence="10 11" key="1">
    <citation type="submission" date="2019-08" db="EMBL/GenBank/DDBJ databases">
        <title>In-depth cultivation of the pig gut microbiome towards novel bacterial diversity and tailored functional studies.</title>
        <authorList>
            <person name="Wylensek D."/>
            <person name="Hitch T.C.A."/>
            <person name="Clavel T."/>
        </authorList>
    </citation>
    <scope>NUCLEOTIDE SEQUENCE [LARGE SCALE GENOMIC DNA]</scope>
    <source>
        <strain evidence="10 11">WCA-380-WT-2B</strain>
    </source>
</reference>
<feature type="transmembrane region" description="Helical" evidence="7">
    <location>
        <begin position="21"/>
        <end position="45"/>
    </location>
</feature>
<evidence type="ECO:0000259" key="9">
    <source>
        <dbReference type="Pfam" id="PF12704"/>
    </source>
</evidence>
<comment type="similarity">
    <text evidence="6">Belongs to the ABC-4 integral membrane protein family.</text>
</comment>
<dbReference type="AlphaFoldDB" id="A0A6N7VU26"/>
<dbReference type="InterPro" id="IPR050250">
    <property type="entry name" value="Macrolide_Exporter_MacB"/>
</dbReference>
<comment type="caution">
    <text evidence="10">The sequence shown here is derived from an EMBL/GenBank/DDBJ whole genome shotgun (WGS) entry which is preliminary data.</text>
</comment>
<sequence length="439" mass="48711">MKISDRLSLSFRNLLRRKSRTILTILSVLIGTVSIIMLLTLAIAMDKEQKDMIESFVGIENIEVTSSGMGNKINKSTFSKLKKINHVKYVIPYKDFYFDIKLKSDNKARLQANSGIKLIPDDIFKKIKPDMIEQGRALNSSDDLSMLIGSDVKISKFKKMGQYYQKVPVDKLEPLSQKYKLTLGYRGEALPSPSINNESKPQNIDVDMKLVGILNDKSFLDKNTVYINEKTFKSLEKEDQKLELKSLDSDNGQGNNKELFTSVSLVCDKYENVSGVEDEVKSMGYETSSSIQMIEDINKASKNIMLILGGIGSIAFFVSAIGIINTMLMSIYERQKEIGVMKVIGASVSDIKSMFLIEAGFIGFFGGLLGLLTSLLITLIINHFIGNMADPSGENFKLLIPIWLAILGVSFSSLVGILAGYLPAIKATKLSAIETLRSN</sequence>
<evidence type="ECO:0000256" key="5">
    <source>
        <dbReference type="ARBA" id="ARBA00023136"/>
    </source>
</evidence>
<evidence type="ECO:0000256" key="1">
    <source>
        <dbReference type="ARBA" id="ARBA00004651"/>
    </source>
</evidence>
<comment type="subcellular location">
    <subcellularLocation>
        <location evidence="1">Cell membrane</location>
        <topology evidence="1">Multi-pass membrane protein</topology>
    </subcellularLocation>
</comment>
<dbReference type="Proteomes" id="UP000441925">
    <property type="component" value="Unassembled WGS sequence"/>
</dbReference>
<keyword evidence="2" id="KW-1003">Cell membrane</keyword>
<keyword evidence="3 7" id="KW-0812">Transmembrane</keyword>
<evidence type="ECO:0000256" key="2">
    <source>
        <dbReference type="ARBA" id="ARBA00022475"/>
    </source>
</evidence>
<dbReference type="GO" id="GO:0005886">
    <property type="term" value="C:plasma membrane"/>
    <property type="evidence" value="ECO:0007669"/>
    <property type="project" value="UniProtKB-SubCell"/>
</dbReference>
<proteinExistence type="inferred from homology"/>
<dbReference type="EMBL" id="VULQ01000003">
    <property type="protein sequence ID" value="MSS77554.1"/>
    <property type="molecule type" value="Genomic_DNA"/>
</dbReference>
<feature type="transmembrane region" description="Helical" evidence="7">
    <location>
        <begin position="400"/>
        <end position="422"/>
    </location>
</feature>
<dbReference type="Pfam" id="PF12704">
    <property type="entry name" value="MacB_PCD"/>
    <property type="match status" value="1"/>
</dbReference>
<organism evidence="10 11">
    <name type="scientific">Anaerococcus porci</name>
    <dbReference type="NCBI Taxonomy" id="2652269"/>
    <lineage>
        <taxon>Bacteria</taxon>
        <taxon>Bacillati</taxon>
        <taxon>Bacillota</taxon>
        <taxon>Tissierellia</taxon>
        <taxon>Tissierellales</taxon>
        <taxon>Peptoniphilaceae</taxon>
        <taxon>Anaerococcus</taxon>
    </lineage>
</organism>
<evidence type="ECO:0000313" key="11">
    <source>
        <dbReference type="Proteomes" id="UP000441925"/>
    </source>
</evidence>
<keyword evidence="4 7" id="KW-1133">Transmembrane helix</keyword>
<feature type="domain" description="MacB-like periplasmic core" evidence="9">
    <location>
        <begin position="21"/>
        <end position="233"/>
    </location>
</feature>
<dbReference type="Pfam" id="PF02687">
    <property type="entry name" value="FtsX"/>
    <property type="match status" value="1"/>
</dbReference>
<feature type="domain" description="ABC3 transporter permease C-terminal" evidence="8">
    <location>
        <begin position="311"/>
        <end position="431"/>
    </location>
</feature>
<dbReference type="PANTHER" id="PTHR30572:SF4">
    <property type="entry name" value="ABC TRANSPORTER PERMEASE YTRF"/>
    <property type="match status" value="1"/>
</dbReference>
<dbReference type="InterPro" id="IPR025857">
    <property type="entry name" value="MacB_PCD"/>
</dbReference>
<name>A0A6N7VU26_9FIRM</name>
<evidence type="ECO:0000256" key="4">
    <source>
        <dbReference type="ARBA" id="ARBA00022989"/>
    </source>
</evidence>
<evidence type="ECO:0000256" key="6">
    <source>
        <dbReference type="ARBA" id="ARBA00038076"/>
    </source>
</evidence>
<gene>
    <name evidence="10" type="ORF">FYJ26_03880</name>
</gene>
<dbReference type="PANTHER" id="PTHR30572">
    <property type="entry name" value="MEMBRANE COMPONENT OF TRANSPORTER-RELATED"/>
    <property type="match status" value="1"/>
</dbReference>
<evidence type="ECO:0000256" key="3">
    <source>
        <dbReference type="ARBA" id="ARBA00022692"/>
    </source>
</evidence>
<keyword evidence="5 7" id="KW-0472">Membrane</keyword>
<evidence type="ECO:0000313" key="10">
    <source>
        <dbReference type="EMBL" id="MSS77554.1"/>
    </source>
</evidence>
<dbReference type="RefSeq" id="WP_154539795.1">
    <property type="nucleotide sequence ID" value="NZ_VULQ01000003.1"/>
</dbReference>
<accession>A0A6N7VU26</accession>
<feature type="transmembrane region" description="Helical" evidence="7">
    <location>
        <begin position="304"/>
        <end position="332"/>
    </location>
</feature>
<feature type="transmembrane region" description="Helical" evidence="7">
    <location>
        <begin position="353"/>
        <end position="380"/>
    </location>
</feature>
<dbReference type="GO" id="GO:0022857">
    <property type="term" value="F:transmembrane transporter activity"/>
    <property type="evidence" value="ECO:0007669"/>
    <property type="project" value="TreeGrafter"/>
</dbReference>
<keyword evidence="11" id="KW-1185">Reference proteome</keyword>